<dbReference type="EMBL" id="GBRH01274752">
    <property type="protein sequence ID" value="JAD23143.1"/>
    <property type="molecule type" value="Transcribed_RNA"/>
</dbReference>
<evidence type="ECO:0000313" key="1">
    <source>
        <dbReference type="EMBL" id="JAD23143.1"/>
    </source>
</evidence>
<organism evidence="1">
    <name type="scientific">Arundo donax</name>
    <name type="common">Giant reed</name>
    <name type="synonym">Donax arundinaceus</name>
    <dbReference type="NCBI Taxonomy" id="35708"/>
    <lineage>
        <taxon>Eukaryota</taxon>
        <taxon>Viridiplantae</taxon>
        <taxon>Streptophyta</taxon>
        <taxon>Embryophyta</taxon>
        <taxon>Tracheophyta</taxon>
        <taxon>Spermatophyta</taxon>
        <taxon>Magnoliopsida</taxon>
        <taxon>Liliopsida</taxon>
        <taxon>Poales</taxon>
        <taxon>Poaceae</taxon>
        <taxon>PACMAD clade</taxon>
        <taxon>Arundinoideae</taxon>
        <taxon>Arundineae</taxon>
        <taxon>Arundo</taxon>
    </lineage>
</organism>
<proteinExistence type="predicted"/>
<dbReference type="AlphaFoldDB" id="A0A0A8YCF7"/>
<protein>
    <submittedName>
        <fullName evidence="1">Uncharacterized protein</fullName>
    </submittedName>
</protein>
<sequence length="31" mass="3618">MLSAIQPTHSISYWTTLLRFDAHVLLLYNVN</sequence>
<reference evidence="1" key="1">
    <citation type="submission" date="2014-09" db="EMBL/GenBank/DDBJ databases">
        <authorList>
            <person name="Magalhaes I.L.F."/>
            <person name="Oliveira U."/>
            <person name="Santos F.R."/>
            <person name="Vidigal T.H.D.A."/>
            <person name="Brescovit A.D."/>
            <person name="Santos A.J."/>
        </authorList>
    </citation>
    <scope>NUCLEOTIDE SEQUENCE</scope>
    <source>
        <tissue evidence="1">Shoot tissue taken approximately 20 cm above the soil surface</tissue>
    </source>
</reference>
<name>A0A0A8YCF7_ARUDO</name>
<accession>A0A0A8YCF7</accession>
<reference evidence="1" key="2">
    <citation type="journal article" date="2015" name="Data Brief">
        <title>Shoot transcriptome of the giant reed, Arundo donax.</title>
        <authorList>
            <person name="Barrero R.A."/>
            <person name="Guerrero F.D."/>
            <person name="Moolhuijzen P."/>
            <person name="Goolsby J.A."/>
            <person name="Tidwell J."/>
            <person name="Bellgard S.E."/>
            <person name="Bellgard M.I."/>
        </authorList>
    </citation>
    <scope>NUCLEOTIDE SEQUENCE</scope>
    <source>
        <tissue evidence="1">Shoot tissue taken approximately 20 cm above the soil surface</tissue>
    </source>
</reference>